<feature type="domain" description="UBE2O-like SH3-B" evidence="1">
    <location>
        <begin position="77"/>
        <end position="139"/>
    </location>
</feature>
<reference evidence="2 3" key="1">
    <citation type="submission" date="2014-03" db="EMBL/GenBank/DDBJ databases">
        <title>Draft genome of the hookworm Oesophagostomum dentatum.</title>
        <authorList>
            <person name="Mitreva M."/>
        </authorList>
    </citation>
    <scope>NUCLEOTIDE SEQUENCE [LARGE SCALE GENOMIC DNA]</scope>
    <source>
        <strain evidence="2 3">OD-Hann</strain>
    </source>
</reference>
<evidence type="ECO:0000313" key="2">
    <source>
        <dbReference type="EMBL" id="KHJ82385.1"/>
    </source>
</evidence>
<protein>
    <recommendedName>
        <fullName evidence="1">UBE2O-like SH3-B domain-containing protein</fullName>
    </recommendedName>
</protein>
<proteinExistence type="predicted"/>
<dbReference type="Proteomes" id="UP000053660">
    <property type="component" value="Unassembled WGS sequence"/>
</dbReference>
<evidence type="ECO:0000259" key="1">
    <source>
        <dbReference type="Pfam" id="PF23043"/>
    </source>
</evidence>
<keyword evidence="3" id="KW-1185">Reference proteome</keyword>
<dbReference type="EMBL" id="KN579964">
    <property type="protein sequence ID" value="KHJ82385.1"/>
    <property type="molecule type" value="Genomic_DNA"/>
</dbReference>
<accession>A0A0B1SGP3</accession>
<sequence>MVKFLNFRRKYPNRRRRRTPSLPVGCSRLAKDVLGDGFIGEVLLSNTIVDVQWMDGTIERQIPGYLLIPHDPDLDQQDHLPGVVVTRKDAQNAESVFGLILSTNCAERSCMVSWFERREHSVNTVGKEECLLFDIMPHPHYKRLFIGSYGVVLDQRHSSNDIRDVAFQVVADLSNGKQVCFL</sequence>
<dbReference type="OrthoDB" id="5845529at2759"/>
<dbReference type="InterPro" id="IPR057733">
    <property type="entry name" value="UBE2O-like_SH3-B"/>
</dbReference>
<evidence type="ECO:0000313" key="3">
    <source>
        <dbReference type="Proteomes" id="UP000053660"/>
    </source>
</evidence>
<organism evidence="2 3">
    <name type="scientific">Oesophagostomum dentatum</name>
    <name type="common">Nodular worm</name>
    <dbReference type="NCBI Taxonomy" id="61180"/>
    <lineage>
        <taxon>Eukaryota</taxon>
        <taxon>Metazoa</taxon>
        <taxon>Ecdysozoa</taxon>
        <taxon>Nematoda</taxon>
        <taxon>Chromadorea</taxon>
        <taxon>Rhabditida</taxon>
        <taxon>Rhabditina</taxon>
        <taxon>Rhabditomorpha</taxon>
        <taxon>Strongyloidea</taxon>
        <taxon>Strongylidae</taxon>
        <taxon>Oesophagostomum</taxon>
    </lineage>
</organism>
<dbReference type="AlphaFoldDB" id="A0A0B1SGP3"/>
<dbReference type="Pfam" id="PF23043">
    <property type="entry name" value="SH3-B_UBE2O"/>
    <property type="match status" value="1"/>
</dbReference>
<name>A0A0B1SGP3_OESDE</name>
<gene>
    <name evidence="2" type="ORF">OESDEN_17921</name>
</gene>